<evidence type="ECO:0000313" key="4">
    <source>
        <dbReference type="Proteomes" id="UP000467214"/>
    </source>
</evidence>
<sequence>MLFKPATVAQLGQFDEVIDVRSPAEFAEDHIPGAINCPVLDDAQRHEVGTLYKQVSPFEARKVGAALVSRNIALALEEQFADKPRNWRPLIYCWRGGQRSGAMATVFAQVGWPVYQLQGGYKAYRHEVLAQLENLPSTLDLRVVCGPTGSGKSRLLDALAHAGHQVLDLEGLANHRGSVLGKLPGSPQPSQKSFDSQLLAAMRKLDFSRPVFIESESKKVGQVTLPLSLFERMHQSPCLLVDVPLAERVRFLLEDYDFYVSDPESLIKQLGFLKAVHSKEQLGHWSALIRSGEFGLLVGELLTLHYDPLYLRSMDRHYTHLAQAQKIALPSLAPDVLAGVAATLQAA</sequence>
<dbReference type="Pfam" id="PF26341">
    <property type="entry name" value="AAA_SelU"/>
    <property type="match status" value="1"/>
</dbReference>
<dbReference type="InterPro" id="IPR017582">
    <property type="entry name" value="SelU"/>
</dbReference>
<organism evidence="3 4">
    <name type="scientific">Craterilacuibacter sinensis</name>
    <dbReference type="NCBI Taxonomy" id="2686017"/>
    <lineage>
        <taxon>Bacteria</taxon>
        <taxon>Pseudomonadati</taxon>
        <taxon>Pseudomonadota</taxon>
        <taxon>Betaproteobacteria</taxon>
        <taxon>Neisseriales</taxon>
        <taxon>Neisseriaceae</taxon>
        <taxon>Craterilacuibacter</taxon>
    </lineage>
</organism>
<dbReference type="InterPro" id="IPR036873">
    <property type="entry name" value="Rhodanese-like_dom_sf"/>
</dbReference>
<evidence type="ECO:0000259" key="2">
    <source>
        <dbReference type="PROSITE" id="PS50206"/>
    </source>
</evidence>
<evidence type="ECO:0000313" key="3">
    <source>
        <dbReference type="EMBL" id="MXR35759.1"/>
    </source>
</evidence>
<dbReference type="NCBIfam" id="NF008752">
    <property type="entry name" value="PRK11784.1-4"/>
    <property type="match status" value="1"/>
</dbReference>
<dbReference type="GO" id="GO:0002098">
    <property type="term" value="P:tRNA wobble uridine modification"/>
    <property type="evidence" value="ECO:0007669"/>
    <property type="project" value="InterPro"/>
</dbReference>
<gene>
    <name evidence="3" type="primary">mnmH</name>
    <name evidence="3" type="ORF">GQF02_02035</name>
</gene>
<proteinExistence type="predicted"/>
<dbReference type="AlphaFoldDB" id="A0A845BHT2"/>
<dbReference type="Proteomes" id="UP000467214">
    <property type="component" value="Unassembled WGS sequence"/>
</dbReference>
<keyword evidence="4" id="KW-1185">Reference proteome</keyword>
<dbReference type="SUPFAM" id="SSF52821">
    <property type="entry name" value="Rhodanese/Cell cycle control phosphatase"/>
    <property type="match status" value="1"/>
</dbReference>
<dbReference type="InterPro" id="IPR001763">
    <property type="entry name" value="Rhodanese-like_dom"/>
</dbReference>
<name>A0A845BHT2_9NEIS</name>
<dbReference type="Gene3D" id="3.40.250.10">
    <property type="entry name" value="Rhodanese-like domain"/>
    <property type="match status" value="1"/>
</dbReference>
<dbReference type="PANTHER" id="PTHR30401:SF0">
    <property type="entry name" value="TRNA 2-SELENOURIDINE SYNTHASE"/>
    <property type="match status" value="1"/>
</dbReference>
<dbReference type="EMBL" id="WSSB01000001">
    <property type="protein sequence ID" value="MXR35759.1"/>
    <property type="molecule type" value="Genomic_DNA"/>
</dbReference>
<evidence type="ECO:0000256" key="1">
    <source>
        <dbReference type="ARBA" id="ARBA00023266"/>
    </source>
</evidence>
<dbReference type="NCBIfam" id="TIGR03167">
    <property type="entry name" value="tRNA_sel_U_synt"/>
    <property type="match status" value="1"/>
</dbReference>
<dbReference type="PANTHER" id="PTHR30401">
    <property type="entry name" value="TRNA 2-SELENOURIDINE SYNTHASE"/>
    <property type="match status" value="1"/>
</dbReference>
<dbReference type="GO" id="GO:0043828">
    <property type="term" value="F:tRNA 2-selenouridine synthase activity"/>
    <property type="evidence" value="ECO:0007669"/>
    <property type="project" value="InterPro"/>
</dbReference>
<dbReference type="PROSITE" id="PS50206">
    <property type="entry name" value="RHODANESE_3"/>
    <property type="match status" value="1"/>
</dbReference>
<feature type="domain" description="Rhodanese" evidence="2">
    <location>
        <begin position="17"/>
        <end position="133"/>
    </location>
</feature>
<comment type="caution">
    <text evidence="3">The sequence shown here is derived from an EMBL/GenBank/DDBJ whole genome shotgun (WGS) entry which is preliminary data.</text>
</comment>
<accession>A0A845BHT2</accession>
<dbReference type="RefSeq" id="WP_160794455.1">
    <property type="nucleotide sequence ID" value="NZ_WSSB01000001.1"/>
</dbReference>
<dbReference type="NCBIfam" id="NF008750">
    <property type="entry name" value="PRK11784.1-2"/>
    <property type="match status" value="1"/>
</dbReference>
<dbReference type="Pfam" id="PF00581">
    <property type="entry name" value="Rhodanese"/>
    <property type="match status" value="1"/>
</dbReference>
<dbReference type="InterPro" id="IPR058840">
    <property type="entry name" value="AAA_SelU"/>
</dbReference>
<protein>
    <submittedName>
        <fullName evidence="3">tRNA 2-selenouridine(34) synthase MnmH</fullName>
    </submittedName>
</protein>
<reference evidence="3 4" key="1">
    <citation type="submission" date="2019-12" db="EMBL/GenBank/DDBJ databases">
        <title>Neisseriaceae gen. nov. sp. Genome sequencing and assembly.</title>
        <authorList>
            <person name="Liu Z."/>
            <person name="Li A."/>
        </authorList>
    </citation>
    <scope>NUCLEOTIDE SEQUENCE [LARGE SCALE GENOMIC DNA]</scope>
    <source>
        <strain evidence="3 4">B2N2-7</strain>
    </source>
</reference>
<dbReference type="SMART" id="SM00450">
    <property type="entry name" value="RHOD"/>
    <property type="match status" value="1"/>
</dbReference>
<keyword evidence="1" id="KW-0711">Selenium</keyword>